<evidence type="ECO:0000256" key="1">
    <source>
        <dbReference type="SAM" id="MobiDB-lite"/>
    </source>
</evidence>
<evidence type="ECO:0000313" key="3">
    <source>
        <dbReference type="Proteomes" id="UP000249254"/>
    </source>
</evidence>
<proteinExistence type="predicted"/>
<feature type="region of interest" description="Disordered" evidence="1">
    <location>
        <begin position="1"/>
        <end position="71"/>
    </location>
</feature>
<organism evidence="2 3">
    <name type="scientific">Phenylobacterium soli</name>
    <dbReference type="NCBI Taxonomy" id="2170551"/>
    <lineage>
        <taxon>Bacteria</taxon>
        <taxon>Pseudomonadati</taxon>
        <taxon>Pseudomonadota</taxon>
        <taxon>Alphaproteobacteria</taxon>
        <taxon>Caulobacterales</taxon>
        <taxon>Caulobacteraceae</taxon>
        <taxon>Phenylobacterium</taxon>
    </lineage>
</organism>
<protein>
    <submittedName>
        <fullName evidence="2">Uncharacterized protein</fullName>
    </submittedName>
</protein>
<reference evidence="3" key="1">
    <citation type="submission" date="2018-05" db="EMBL/GenBank/DDBJ databases">
        <authorList>
            <person name="Li X."/>
        </authorList>
    </citation>
    <scope>NUCLEOTIDE SEQUENCE [LARGE SCALE GENOMIC DNA]</scope>
    <source>
        <strain evidence="3">LX32</strain>
    </source>
</reference>
<comment type="caution">
    <text evidence="2">The sequence shown here is derived from an EMBL/GenBank/DDBJ whole genome shotgun (WGS) entry which is preliminary data.</text>
</comment>
<name>A0A328AJ41_9CAUL</name>
<accession>A0A328AJ41</accession>
<sequence>MKPQSLHAALDGLHASPHLSAMGKGDDQKRPAPTDREARLAQALRANLRRRKVDSPRADRPAAGQSPHNED</sequence>
<dbReference type="Proteomes" id="UP000249254">
    <property type="component" value="Unassembled WGS sequence"/>
</dbReference>
<keyword evidence="3" id="KW-1185">Reference proteome</keyword>
<dbReference type="AlphaFoldDB" id="A0A328AJ41"/>
<gene>
    <name evidence="2" type="ORF">DJ017_10700</name>
</gene>
<dbReference type="EMBL" id="QFYQ01000001">
    <property type="protein sequence ID" value="RAK54963.1"/>
    <property type="molecule type" value="Genomic_DNA"/>
</dbReference>
<feature type="compositionally biased region" description="Basic and acidic residues" evidence="1">
    <location>
        <begin position="24"/>
        <end position="39"/>
    </location>
</feature>
<evidence type="ECO:0000313" key="2">
    <source>
        <dbReference type="EMBL" id="RAK54963.1"/>
    </source>
</evidence>